<feature type="compositionally biased region" description="Basic and acidic residues" evidence="1">
    <location>
        <begin position="209"/>
        <end position="221"/>
    </location>
</feature>
<gene>
    <name evidence="2" type="ORF">Daus18300_013786</name>
</gene>
<evidence type="ECO:0000313" key="2">
    <source>
        <dbReference type="EMBL" id="KAL1847871.1"/>
    </source>
</evidence>
<organism evidence="2 3">
    <name type="scientific">Diaporthe australafricana</name>
    <dbReference type="NCBI Taxonomy" id="127596"/>
    <lineage>
        <taxon>Eukaryota</taxon>
        <taxon>Fungi</taxon>
        <taxon>Dikarya</taxon>
        <taxon>Ascomycota</taxon>
        <taxon>Pezizomycotina</taxon>
        <taxon>Sordariomycetes</taxon>
        <taxon>Sordariomycetidae</taxon>
        <taxon>Diaporthales</taxon>
        <taxon>Diaporthaceae</taxon>
        <taxon>Diaporthe</taxon>
    </lineage>
</organism>
<keyword evidence="3" id="KW-1185">Reference proteome</keyword>
<protein>
    <submittedName>
        <fullName evidence="2">Uncharacterized protein</fullName>
    </submittedName>
</protein>
<evidence type="ECO:0000313" key="3">
    <source>
        <dbReference type="Proteomes" id="UP001583177"/>
    </source>
</evidence>
<comment type="caution">
    <text evidence="2">The sequence shown here is derived from an EMBL/GenBank/DDBJ whole genome shotgun (WGS) entry which is preliminary data.</text>
</comment>
<accession>A0ABR3VXR4</accession>
<sequence>MPRQAARLVLGRSAKAPPTARLRPFSTTPARRNDDASKPPSRRERSVAAASALGAMSRPSNPSQSFQGSPDAAGGKPAGARKPLSPPRSAALGSKLGSNVISMKSLPKRDAGASRPLIRRVDNELSGGQRSLPGQARSGGEGGRFKPGPDGPRFARQPGFQGYQGGQAGQRVQGGAPTPRFRASLGGRPSGGSKRPPGKRAGGMKKKGGRDDDKKKDRVGEAKPGLDGLDEEVQNYVREHQVGGPETDYKPSVTLESLVGWGPAVATNTSLGQADLAARSIKVLGGGRGASEEEQSFKIDDVRKWLVANKPIYFSNVEQKRAVIETLSHEKRNKKVQTYMDAIVKEIQQKNGNNWGAFVESFKAWAAKLASTDEGKKLGESLVKSNARPEDWLRAVAEARANADLEDMAKKYKTHNTKNTREAILKNVLKGEHPEVKYAEDVYGKLAKYHAQGSTYTIADGAKFDERIRKLIKAPVARQAAPTAKAAA</sequence>
<dbReference type="EMBL" id="JAWRVE010000230">
    <property type="protein sequence ID" value="KAL1847871.1"/>
    <property type="molecule type" value="Genomic_DNA"/>
</dbReference>
<reference evidence="2 3" key="1">
    <citation type="journal article" date="2024" name="IMA Fungus">
        <title>IMA Genome - F19 : A genome assembly and annotation guide to empower mycologists, including annotated draft genome sequences of Ceratocystis pirilliformis, Diaporthe australafricana, Fusarium ophioides, Paecilomyces lecythidis, and Sporothrix stenoceras.</title>
        <authorList>
            <person name="Aylward J."/>
            <person name="Wilson A.M."/>
            <person name="Visagie C.M."/>
            <person name="Spraker J."/>
            <person name="Barnes I."/>
            <person name="Buitendag C."/>
            <person name="Ceriani C."/>
            <person name="Del Mar Angel L."/>
            <person name="du Plessis D."/>
            <person name="Fuchs T."/>
            <person name="Gasser K."/>
            <person name="Kramer D."/>
            <person name="Li W."/>
            <person name="Munsamy K."/>
            <person name="Piso A."/>
            <person name="Price J.L."/>
            <person name="Sonnekus B."/>
            <person name="Thomas C."/>
            <person name="van der Nest A."/>
            <person name="van Dijk A."/>
            <person name="van Heerden A."/>
            <person name="van Vuuren N."/>
            <person name="Yilmaz N."/>
            <person name="Duong T.A."/>
            <person name="van der Merwe N.A."/>
            <person name="Wingfield M.J."/>
            <person name="Wingfield B.D."/>
        </authorList>
    </citation>
    <scope>NUCLEOTIDE SEQUENCE [LARGE SCALE GENOMIC DNA]</scope>
    <source>
        <strain evidence="2 3">CMW 18300</strain>
    </source>
</reference>
<proteinExistence type="predicted"/>
<feature type="region of interest" description="Disordered" evidence="1">
    <location>
        <begin position="1"/>
        <end position="231"/>
    </location>
</feature>
<evidence type="ECO:0000256" key="1">
    <source>
        <dbReference type="SAM" id="MobiDB-lite"/>
    </source>
</evidence>
<feature type="compositionally biased region" description="Basic residues" evidence="1">
    <location>
        <begin position="196"/>
        <end position="208"/>
    </location>
</feature>
<name>A0ABR3VXR4_9PEZI</name>
<dbReference type="Proteomes" id="UP001583177">
    <property type="component" value="Unassembled WGS sequence"/>
</dbReference>
<feature type="compositionally biased region" description="Low complexity" evidence="1">
    <location>
        <begin position="68"/>
        <end position="83"/>
    </location>
</feature>
<feature type="compositionally biased region" description="Basic and acidic residues" evidence="1">
    <location>
        <begin position="31"/>
        <end position="46"/>
    </location>
</feature>
<feature type="compositionally biased region" description="Polar residues" evidence="1">
    <location>
        <begin position="58"/>
        <end position="67"/>
    </location>
</feature>